<evidence type="ECO:0000313" key="2">
    <source>
        <dbReference type="EMBL" id="KAK5704185.1"/>
    </source>
</evidence>
<accession>A0AAN7WP12</accession>
<dbReference type="Proteomes" id="UP001310594">
    <property type="component" value="Unassembled WGS sequence"/>
</dbReference>
<dbReference type="AlphaFoldDB" id="A0AAN7WP12"/>
<feature type="region of interest" description="Disordered" evidence="1">
    <location>
        <begin position="1"/>
        <end position="59"/>
    </location>
</feature>
<evidence type="ECO:0000313" key="3">
    <source>
        <dbReference type="Proteomes" id="UP001310594"/>
    </source>
</evidence>
<gene>
    <name evidence="2" type="ORF">LTR97_003198</name>
</gene>
<dbReference type="EMBL" id="JAVRQU010000004">
    <property type="protein sequence ID" value="KAK5704185.1"/>
    <property type="molecule type" value="Genomic_DNA"/>
</dbReference>
<feature type="compositionally biased region" description="Polar residues" evidence="1">
    <location>
        <begin position="28"/>
        <end position="45"/>
    </location>
</feature>
<organism evidence="2 3">
    <name type="scientific">Elasticomyces elasticus</name>
    <dbReference type="NCBI Taxonomy" id="574655"/>
    <lineage>
        <taxon>Eukaryota</taxon>
        <taxon>Fungi</taxon>
        <taxon>Dikarya</taxon>
        <taxon>Ascomycota</taxon>
        <taxon>Pezizomycotina</taxon>
        <taxon>Dothideomycetes</taxon>
        <taxon>Dothideomycetidae</taxon>
        <taxon>Mycosphaerellales</taxon>
        <taxon>Teratosphaeriaceae</taxon>
        <taxon>Elasticomyces</taxon>
    </lineage>
</organism>
<protein>
    <submittedName>
        <fullName evidence="2">Uncharacterized protein</fullName>
    </submittedName>
</protein>
<sequence length="262" mass="29409">MLDTLRGNRQPLDRPPLYNDLNDDEKSAQSATTAWNDTSSYSSRPNDMKKSGRVSTDDSLSITGTLGTAVKTYKIMATSIWAEKLFEIQQDDRPILWVRNKRTFWHGPQVNIHTDSDHGEIVAACKLSNNCSKQDIRYLLGNPDCTDKATWPIATCGGWSQKIYSFEVDGQRYRWKRTHRKDLGASKIGYKHFKLVDDAGVILAVFIYTRALWGSLKKQMGTLEWFGDVGPKLELTSLVIMMGIQEVIRQSEQAAAANGAGS</sequence>
<reference evidence="2" key="1">
    <citation type="submission" date="2023-08" db="EMBL/GenBank/DDBJ databases">
        <title>Black Yeasts Isolated from many extreme environments.</title>
        <authorList>
            <person name="Coleine C."/>
            <person name="Stajich J.E."/>
            <person name="Selbmann L."/>
        </authorList>
    </citation>
    <scope>NUCLEOTIDE SEQUENCE</scope>
    <source>
        <strain evidence="2">CCFEE 5810</strain>
    </source>
</reference>
<evidence type="ECO:0000256" key="1">
    <source>
        <dbReference type="SAM" id="MobiDB-lite"/>
    </source>
</evidence>
<name>A0AAN7WP12_9PEZI</name>
<proteinExistence type="predicted"/>
<comment type="caution">
    <text evidence="2">The sequence shown here is derived from an EMBL/GenBank/DDBJ whole genome shotgun (WGS) entry which is preliminary data.</text>
</comment>